<feature type="compositionally biased region" description="Polar residues" evidence="1">
    <location>
        <begin position="1624"/>
        <end position="1633"/>
    </location>
</feature>
<reference evidence="2 3" key="1">
    <citation type="submission" date="2016-06" db="EMBL/GenBank/DDBJ databases">
        <title>Evolution of pathogenesis and genome organization in the Tremellales.</title>
        <authorList>
            <person name="Cuomo C."/>
            <person name="Litvintseva A."/>
            <person name="Heitman J."/>
            <person name="Chen Y."/>
            <person name="Sun S."/>
            <person name="Springer D."/>
            <person name="Dromer F."/>
            <person name="Young S."/>
            <person name="Zeng Q."/>
            <person name="Chapman S."/>
            <person name="Gujja S."/>
            <person name="Saif S."/>
            <person name="Birren B."/>
        </authorList>
    </citation>
    <scope>NUCLEOTIDE SEQUENCE [LARGE SCALE GENOMIC DNA]</scope>
    <source>
        <strain evidence="2 3">ATCC 28783</strain>
    </source>
</reference>
<evidence type="ECO:0000313" key="2">
    <source>
        <dbReference type="EMBL" id="RXK40376.1"/>
    </source>
</evidence>
<feature type="compositionally biased region" description="Acidic residues" evidence="1">
    <location>
        <begin position="1164"/>
        <end position="1180"/>
    </location>
</feature>
<feature type="compositionally biased region" description="Basic residues" evidence="1">
    <location>
        <begin position="1138"/>
        <end position="1156"/>
    </location>
</feature>
<feature type="compositionally biased region" description="Acidic residues" evidence="1">
    <location>
        <begin position="1570"/>
        <end position="1617"/>
    </location>
</feature>
<feature type="compositionally biased region" description="Basic residues" evidence="1">
    <location>
        <begin position="1361"/>
        <end position="1379"/>
    </location>
</feature>
<dbReference type="VEuPathDB" id="FungiDB:TREMEDRAFT_64473"/>
<feature type="compositionally biased region" description="Basic and acidic residues" evidence="1">
    <location>
        <begin position="1200"/>
        <end position="1210"/>
    </location>
</feature>
<name>A0A4Q1BR03_TREME</name>
<feature type="region of interest" description="Disordered" evidence="1">
    <location>
        <begin position="1117"/>
        <end position="1634"/>
    </location>
</feature>
<protein>
    <submittedName>
        <fullName evidence="2">Uncharacterized protein</fullName>
    </submittedName>
</protein>
<feature type="compositionally biased region" description="Polar residues" evidence="1">
    <location>
        <begin position="69"/>
        <end position="84"/>
    </location>
</feature>
<feature type="compositionally biased region" description="Pro residues" evidence="1">
    <location>
        <begin position="1230"/>
        <end position="1240"/>
    </location>
</feature>
<feature type="region of interest" description="Disordered" evidence="1">
    <location>
        <begin position="872"/>
        <end position="984"/>
    </location>
</feature>
<dbReference type="PANTHER" id="PTHR24216">
    <property type="entry name" value="PAXILLIN-RELATED"/>
    <property type="match status" value="1"/>
</dbReference>
<dbReference type="PANTHER" id="PTHR24216:SF65">
    <property type="entry name" value="PAXILLIN-LIKE PROTEIN 1"/>
    <property type="match status" value="1"/>
</dbReference>
<feature type="region of interest" description="Disordered" evidence="1">
    <location>
        <begin position="526"/>
        <end position="589"/>
    </location>
</feature>
<sequence length="1664" mass="186081">MPLTRSGNVGSSYMYRKQHVPQDYQSDSGPSDIFHPTSRRLRRKLEPSQRLPAAHTRSRHTRTTSHTSGLSYRSPSMSNATDYASSFKRRPRLRPSLTGPQVESMTITRRAEMLADIAADCLMKMLAEMDGDGTGEWHRSWQALVTLRQAYILPVYAPPFPLLKDLMESFHPHVRSTFDFASLARSVGLSSLATFVYVILVPDEAGDLLLDIEDDDGASQASGGKGKAKARELDQDLRARVRRRNRIMWLAWKKFWLVVVPATQRDSESALRLWLDFATQIRLTYQCPTLDPPSAPHSELPLPPEHLEDLFSPSAIGRYGQWEMSDSGTTGSGSAEKTSVQRRWSSLARKRAKELHNVGTMRRRFSYDMFRSEILAFISAEILPSIIPIKTSPVLATDSEDSSAAMSELENGHGRRISAPISYHSSDAEDADMETAEESLVSSSEVEEDEEVVEFDRELFAEAAAELERELDMSRTPYRPEATDVHDSSTPRQRSDGQWRIRTAPLDPTIPIPRGTFNWVARQEDAQQLSWDSQPRGAETTPRIRFSEGPLPATPTPRARADVLPPSILRKNPSPMSHRRTPPSRPFDDRVHKDRPAALHLPSLAVDLIFNGERESAVEDLLPESQDLQYDIGSALGYSDLQKDDMALTYLLPDTQEIHGHGADQVAYGNEEQTDHLGDEYVNMKEGMGLGDMLLPETLEMNGYQPQTHGLGLGFADDDGLLDQPLWDGGELVAREGHNLRLTDNVSPPQPNGQPAESLESDHPVETNSVDLQVGPLQPHTSTDTRQRFTESAQEFESGEAEDSPDTEVEEQVETQHDVAYLRTVRTARPALPTSQLTFLSSRGRMNDSGRFITPDPTEDAQDRILIRTPTTPEITSAQPFPPNLNPVGTSTVPSSPLPSSPVNPSTSSIRPTSVSTHRPHPPFPPASTSKSTLRPTLPARAPVATAHARSSRSPTLPTRPIPRPSFHVDPYLVDEDGSPLQPDPTYLVPRDHIPRRSRIHGQVLGQSTVYSRISGRRRWTKDEELLLYRTVQKVPLAEEYPLRVVWYLHGEYGVLSQSLAEFNPQHMKDKMRVIVTTRLNNGRSVEGRARLWLRQDDERRKELEREVKEYRQRMKALNEETSEGEENASGSATPRSTGRKRKSRSKGKSRRKTSRSKVATSGEGEDGQVDELESEEGDEVQARSSIPPTGTYVPPPDSRSPEHQEDRRSHERHNHAKKRPVPIVEISPRRPPPSAPPPVADQTASVRRNAPRASRPAQILENVDVTSRDGKTPQQSNNDQVNPRPARKAAPRPGEMIEEEHETLQSAPQRKGREVEGARVILVDADGTKKRRSVSQSYEPSMEQESDGASEVQDDTAKVNTHKPQTHAKNQTRARTRTQRAALPPQDATEEDSESPLPEPLKRSRKLVPLPSQKEAYRRRREGLRSHEALIEEGTAVRRRVSRKAAPQPGEMAEKDEEEDSSSNTHETKRPIKVSMIRGKPKETGKHQKRIVKVIKNMTMDLRGGGPSQSERRITRSSGKESRASRAGKEKAIDDEEVDDQAMDDEDEIDELDTSSDEAVNEERTMAGDAEERDQVGDEQSEVEDGIDDEAGVEGQLEDVEGVSQRDEDEEMEDDDIKVSDGTKPSSATQADRTVRHAMIRHMVRGNGKFFSLRDKSVEHVGV</sequence>
<proteinExistence type="predicted"/>
<feature type="compositionally biased region" description="Basic residues" evidence="1">
    <location>
        <begin position="1211"/>
        <end position="1221"/>
    </location>
</feature>
<evidence type="ECO:0000313" key="3">
    <source>
        <dbReference type="Proteomes" id="UP000289152"/>
    </source>
</evidence>
<evidence type="ECO:0000256" key="1">
    <source>
        <dbReference type="SAM" id="MobiDB-lite"/>
    </source>
</evidence>
<organism evidence="2 3">
    <name type="scientific">Tremella mesenterica</name>
    <name type="common">Jelly fungus</name>
    <dbReference type="NCBI Taxonomy" id="5217"/>
    <lineage>
        <taxon>Eukaryota</taxon>
        <taxon>Fungi</taxon>
        <taxon>Dikarya</taxon>
        <taxon>Basidiomycota</taxon>
        <taxon>Agaricomycotina</taxon>
        <taxon>Tremellomycetes</taxon>
        <taxon>Tremellales</taxon>
        <taxon>Tremellaceae</taxon>
        <taxon>Tremella</taxon>
    </lineage>
</organism>
<keyword evidence="3" id="KW-1185">Reference proteome</keyword>
<dbReference type="OrthoDB" id="2565251at2759"/>
<feature type="region of interest" description="Disordered" evidence="1">
    <location>
        <begin position="474"/>
        <end position="496"/>
    </location>
</feature>
<dbReference type="EMBL" id="SDIL01000019">
    <property type="protein sequence ID" value="RXK40376.1"/>
    <property type="molecule type" value="Genomic_DNA"/>
</dbReference>
<accession>A0A4Q1BR03</accession>
<feature type="compositionally biased region" description="Polar residues" evidence="1">
    <location>
        <begin position="1273"/>
        <end position="1282"/>
    </location>
</feature>
<feature type="compositionally biased region" description="Basic and acidic residues" evidence="1">
    <location>
        <begin position="481"/>
        <end position="496"/>
    </location>
</feature>
<feature type="compositionally biased region" description="Acidic residues" evidence="1">
    <location>
        <begin position="1534"/>
        <end position="1561"/>
    </location>
</feature>
<feature type="compositionally biased region" description="Acidic residues" evidence="1">
    <location>
        <begin position="797"/>
        <end position="812"/>
    </location>
</feature>
<comment type="caution">
    <text evidence="2">The sequence shown here is derived from an EMBL/GenBank/DDBJ whole genome shotgun (WGS) entry which is preliminary data.</text>
</comment>
<feature type="region of interest" description="Disordered" evidence="1">
    <location>
        <begin position="20"/>
        <end position="101"/>
    </location>
</feature>
<dbReference type="Proteomes" id="UP000289152">
    <property type="component" value="Unassembled WGS sequence"/>
</dbReference>
<feature type="compositionally biased region" description="Basic and acidic residues" evidence="1">
    <location>
        <begin position="1511"/>
        <end position="1533"/>
    </location>
</feature>
<feature type="compositionally biased region" description="Acidic residues" evidence="1">
    <location>
        <begin position="1343"/>
        <end position="1355"/>
    </location>
</feature>
<dbReference type="InParanoid" id="A0A4Q1BR03"/>
<gene>
    <name evidence="2" type="ORF">M231_02359</name>
</gene>
<feature type="region of interest" description="Disordered" evidence="1">
    <location>
        <begin position="741"/>
        <end position="812"/>
    </location>
</feature>
<dbReference type="STRING" id="5217.A0A4Q1BR03"/>